<proteinExistence type="predicted"/>
<reference evidence="2" key="1">
    <citation type="submission" date="2021-01" db="EMBL/GenBank/DDBJ databases">
        <authorList>
            <consortium name="Genoscope - CEA"/>
            <person name="William W."/>
        </authorList>
    </citation>
    <scope>NUCLEOTIDE SEQUENCE</scope>
</reference>
<feature type="region of interest" description="Disordered" evidence="1">
    <location>
        <begin position="39"/>
        <end position="141"/>
    </location>
</feature>
<sequence>MGRKLISVCYRTRLAKIRAKDVRSVLTCGGEFNSRHIVRRSVQKALDDPKSSTRPQSGEASSATDRAQVPWKGAPERAKYGRETDSEQVPRGKDEKDFEKRVKECLKLSGGKRMGPAMRPGRMRNGAIRSADPFGAWTDAD</sequence>
<feature type="compositionally biased region" description="Low complexity" evidence="1">
    <location>
        <begin position="114"/>
        <end position="124"/>
    </location>
</feature>
<dbReference type="AlphaFoldDB" id="A0A816SKN0"/>
<evidence type="ECO:0000256" key="1">
    <source>
        <dbReference type="SAM" id="MobiDB-lite"/>
    </source>
</evidence>
<dbReference type="EMBL" id="HG994360">
    <property type="protein sequence ID" value="CAF2086212.1"/>
    <property type="molecule type" value="Genomic_DNA"/>
</dbReference>
<name>A0A816SKN0_BRANA</name>
<accession>A0A816SKN0</accession>
<feature type="compositionally biased region" description="Polar residues" evidence="1">
    <location>
        <begin position="52"/>
        <end position="65"/>
    </location>
</feature>
<evidence type="ECO:0000313" key="2">
    <source>
        <dbReference type="EMBL" id="CAF2086212.1"/>
    </source>
</evidence>
<dbReference type="Proteomes" id="UP001295469">
    <property type="component" value="Chromosome A06"/>
</dbReference>
<feature type="compositionally biased region" description="Basic and acidic residues" evidence="1">
    <location>
        <begin position="74"/>
        <end position="106"/>
    </location>
</feature>
<organism evidence="2">
    <name type="scientific">Brassica napus</name>
    <name type="common">Rape</name>
    <dbReference type="NCBI Taxonomy" id="3708"/>
    <lineage>
        <taxon>Eukaryota</taxon>
        <taxon>Viridiplantae</taxon>
        <taxon>Streptophyta</taxon>
        <taxon>Embryophyta</taxon>
        <taxon>Tracheophyta</taxon>
        <taxon>Spermatophyta</taxon>
        <taxon>Magnoliopsida</taxon>
        <taxon>eudicotyledons</taxon>
        <taxon>Gunneridae</taxon>
        <taxon>Pentapetalae</taxon>
        <taxon>rosids</taxon>
        <taxon>malvids</taxon>
        <taxon>Brassicales</taxon>
        <taxon>Brassicaceae</taxon>
        <taxon>Brassiceae</taxon>
        <taxon>Brassica</taxon>
    </lineage>
</organism>
<gene>
    <name evidence="2" type="ORF">DARMORV10_A06P23690.1</name>
</gene>
<protein>
    <submittedName>
        <fullName evidence="2">(rape) hypothetical protein</fullName>
    </submittedName>
</protein>